<dbReference type="Gene3D" id="3.40.50.300">
    <property type="entry name" value="P-loop containing nucleotide triphosphate hydrolases"/>
    <property type="match status" value="2"/>
</dbReference>
<dbReference type="InterPro" id="IPR027417">
    <property type="entry name" value="P-loop_NTPase"/>
</dbReference>
<keyword evidence="8" id="KW-1185">Reference proteome</keyword>
<feature type="compositionally biased region" description="Basic and acidic residues" evidence="5">
    <location>
        <begin position="270"/>
        <end position="284"/>
    </location>
</feature>
<evidence type="ECO:0000256" key="2">
    <source>
        <dbReference type="ARBA" id="ARBA00022448"/>
    </source>
</evidence>
<keyword evidence="2" id="KW-0813">Transport</keyword>
<keyword evidence="3" id="KW-0547">Nucleotide-binding</keyword>
<accession>A0A4R8VDG8</accession>
<organism evidence="7 8">
    <name type="scientific">Terrimesophilobacter mesophilus</name>
    <dbReference type="NCBI Taxonomy" id="433647"/>
    <lineage>
        <taxon>Bacteria</taxon>
        <taxon>Bacillati</taxon>
        <taxon>Actinomycetota</taxon>
        <taxon>Actinomycetes</taxon>
        <taxon>Micrococcales</taxon>
        <taxon>Microbacteriaceae</taxon>
        <taxon>Terrimesophilobacter</taxon>
    </lineage>
</organism>
<dbReference type="Proteomes" id="UP000298488">
    <property type="component" value="Unassembled WGS sequence"/>
</dbReference>
<keyword evidence="4 7" id="KW-0067">ATP-binding</keyword>
<dbReference type="GO" id="GO:0042626">
    <property type="term" value="F:ATPase-coupled transmembrane transporter activity"/>
    <property type="evidence" value="ECO:0007669"/>
    <property type="project" value="TreeGrafter"/>
</dbReference>
<dbReference type="EMBL" id="SOFI01000003">
    <property type="protein sequence ID" value="TFB80200.1"/>
    <property type="molecule type" value="Genomic_DNA"/>
</dbReference>
<dbReference type="GO" id="GO:0016887">
    <property type="term" value="F:ATP hydrolysis activity"/>
    <property type="evidence" value="ECO:0007669"/>
    <property type="project" value="InterPro"/>
</dbReference>
<feature type="domain" description="ABC transporter" evidence="6">
    <location>
        <begin position="299"/>
        <end position="540"/>
    </location>
</feature>
<comment type="caution">
    <text evidence="7">The sequence shown here is derived from an EMBL/GenBank/DDBJ whole genome shotgun (WGS) entry which is preliminary data.</text>
</comment>
<evidence type="ECO:0000256" key="5">
    <source>
        <dbReference type="SAM" id="MobiDB-lite"/>
    </source>
</evidence>
<dbReference type="PROSITE" id="PS00211">
    <property type="entry name" value="ABC_TRANSPORTER_1"/>
    <property type="match status" value="1"/>
</dbReference>
<evidence type="ECO:0000313" key="7">
    <source>
        <dbReference type="EMBL" id="TFB80200.1"/>
    </source>
</evidence>
<sequence>MITFDAVTFRYTEADPPVLEDVNLSIAEGELCLVVGATGSGKSTVLRLVNGLAPHFSGGHLTGTVTVGGLDTRTHPPRDLAGTVGVVGQDPLAGFVTERVEDELAYSMEQLGVAAPVMRQRVEEVIDLLGLHRLRHRALSTLSAGEQQRVAIGSALTAGPRVLVLDEPTSALDPHAAEEVLAALLRLVHDLGVTVMLAEHRLERVIQYADSVLRLDADGSLAYGPPAAVLASSPIAPPILELGRLAGWEPLPLSIRDARRVAGPLRERLRAAQEGEPLSEEKPRFRSGSTETPTSPLALHARGLQVRYGRMTAIDDLDIDLLCGEVTALMGRNGSGKSSLLWALQGTGTRTAGTVRVADPPDAAVGAGRGAGVDPVTLAPDARIRSIVLVPHAPADLLYLENVEEECREADHATGAAPGTASATLGRLWPGVQDSVHPRDLSEGQRLALVLAIQLAGSPGVVLLDEPTRGFDYEAKRRLGVLLAELAASGTAVLLSSHDVEFVAQVADRVVVLSEGEIITDGPASVVLTASPGFAPQVARILRPLPFLTVEDVRSTLAGAP</sequence>
<feature type="domain" description="ABC transporter" evidence="6">
    <location>
        <begin position="2"/>
        <end position="242"/>
    </location>
</feature>
<evidence type="ECO:0000313" key="8">
    <source>
        <dbReference type="Proteomes" id="UP000298488"/>
    </source>
</evidence>
<dbReference type="RefSeq" id="WP_104096065.1">
    <property type="nucleotide sequence ID" value="NZ_JACHBP010000001.1"/>
</dbReference>
<comment type="similarity">
    <text evidence="1">Belongs to the ABC transporter superfamily.</text>
</comment>
<name>A0A4R8VDG8_9MICO</name>
<dbReference type="InterPro" id="IPR050095">
    <property type="entry name" value="ECF_ABC_transporter_ATP-bd"/>
</dbReference>
<dbReference type="SUPFAM" id="SSF52540">
    <property type="entry name" value="P-loop containing nucleoside triphosphate hydrolases"/>
    <property type="match status" value="2"/>
</dbReference>
<gene>
    <name evidence="7" type="ORF">E3N84_09255</name>
</gene>
<dbReference type="OrthoDB" id="501320at2"/>
<evidence type="ECO:0000256" key="4">
    <source>
        <dbReference type="ARBA" id="ARBA00022840"/>
    </source>
</evidence>
<dbReference type="SMART" id="SM00382">
    <property type="entry name" value="AAA"/>
    <property type="match status" value="2"/>
</dbReference>
<evidence type="ECO:0000256" key="1">
    <source>
        <dbReference type="ARBA" id="ARBA00005417"/>
    </source>
</evidence>
<reference evidence="7 8" key="1">
    <citation type="submission" date="2019-03" db="EMBL/GenBank/DDBJ databases">
        <title>Genomics of glacier-inhabiting Cryobacterium strains.</title>
        <authorList>
            <person name="Liu Q."/>
            <person name="Xin Y.-H."/>
        </authorList>
    </citation>
    <scope>NUCLEOTIDE SEQUENCE [LARGE SCALE GENOMIC DNA]</scope>
    <source>
        <strain evidence="7 8">CGMCC 1.10440</strain>
    </source>
</reference>
<dbReference type="GO" id="GO:0005524">
    <property type="term" value="F:ATP binding"/>
    <property type="evidence" value="ECO:0007669"/>
    <property type="project" value="UniProtKB-KW"/>
</dbReference>
<dbReference type="InterPro" id="IPR015856">
    <property type="entry name" value="ABC_transpr_CbiO/EcfA_su"/>
</dbReference>
<dbReference type="PANTHER" id="PTHR43553">
    <property type="entry name" value="HEAVY METAL TRANSPORTER"/>
    <property type="match status" value="1"/>
</dbReference>
<dbReference type="Pfam" id="PF00005">
    <property type="entry name" value="ABC_tran"/>
    <property type="match status" value="2"/>
</dbReference>
<dbReference type="InterPro" id="IPR003593">
    <property type="entry name" value="AAA+_ATPase"/>
</dbReference>
<evidence type="ECO:0000259" key="6">
    <source>
        <dbReference type="PROSITE" id="PS50893"/>
    </source>
</evidence>
<feature type="region of interest" description="Disordered" evidence="5">
    <location>
        <begin position="270"/>
        <end position="298"/>
    </location>
</feature>
<dbReference type="GO" id="GO:0043190">
    <property type="term" value="C:ATP-binding cassette (ABC) transporter complex"/>
    <property type="evidence" value="ECO:0007669"/>
    <property type="project" value="TreeGrafter"/>
</dbReference>
<dbReference type="CDD" id="cd03225">
    <property type="entry name" value="ABC_cobalt_CbiO_domain1"/>
    <property type="match status" value="1"/>
</dbReference>
<evidence type="ECO:0000256" key="3">
    <source>
        <dbReference type="ARBA" id="ARBA00022741"/>
    </source>
</evidence>
<dbReference type="InterPro" id="IPR017871">
    <property type="entry name" value="ABC_transporter-like_CS"/>
</dbReference>
<dbReference type="InterPro" id="IPR003439">
    <property type="entry name" value="ABC_transporter-like_ATP-bd"/>
</dbReference>
<protein>
    <submittedName>
        <fullName evidence="7">Energy-coupling factor ABC transporter ATP-binding protein</fullName>
    </submittedName>
</protein>
<dbReference type="AlphaFoldDB" id="A0A4R8VDG8"/>
<proteinExistence type="inferred from homology"/>
<dbReference type="PROSITE" id="PS50893">
    <property type="entry name" value="ABC_TRANSPORTER_2"/>
    <property type="match status" value="2"/>
</dbReference>